<keyword evidence="3" id="KW-1185">Reference proteome</keyword>
<dbReference type="Proteomes" id="UP000664601">
    <property type="component" value="Unassembled WGS sequence"/>
</dbReference>
<evidence type="ECO:0000313" key="3">
    <source>
        <dbReference type="Proteomes" id="UP000664601"/>
    </source>
</evidence>
<dbReference type="InterPro" id="IPR018966">
    <property type="entry name" value="VTC_domain"/>
</dbReference>
<gene>
    <name evidence="2" type="ORF">JZO70_00975</name>
</gene>
<dbReference type="RefSeq" id="WP_207671655.1">
    <property type="nucleotide sequence ID" value="NZ_JAFREM010000002.1"/>
</dbReference>
<name>A0ABS3L524_9ENTE</name>
<feature type="domain" description="VTC" evidence="1">
    <location>
        <begin position="13"/>
        <end position="230"/>
    </location>
</feature>
<dbReference type="EMBL" id="JAFREM010000002">
    <property type="protein sequence ID" value="MBO1304716.1"/>
    <property type="molecule type" value="Genomic_DNA"/>
</dbReference>
<protein>
    <submittedName>
        <fullName evidence="2">Polyphosphate polymerase domain-containing protein</fullName>
    </submittedName>
</protein>
<dbReference type="Pfam" id="PF09359">
    <property type="entry name" value="VTC"/>
    <property type="match status" value="1"/>
</dbReference>
<dbReference type="CDD" id="cd07750">
    <property type="entry name" value="PolyPPase_VTC_like"/>
    <property type="match status" value="1"/>
</dbReference>
<evidence type="ECO:0000313" key="2">
    <source>
        <dbReference type="EMBL" id="MBO1304716.1"/>
    </source>
</evidence>
<evidence type="ECO:0000259" key="1">
    <source>
        <dbReference type="Pfam" id="PF09359"/>
    </source>
</evidence>
<sequence>MAKAKVKSGEIFERREKKYLLTPEKFEVLLTRLQEYMTIDEYGLHTIHTIYYDTEDLAVIRHSVDKPKFKEKMRLRSYGLATNQSKVYLELKKKVAGVTYKRRTAMSYQEAKNFLTYGVKPQEQKQIFKEIDWYTQQQELRPTTLISYDRMALKSKRDENFRITFDQNIRYSLEHFELDRVDQHPQTLLTKEPTVLMEVKIFEAFPLEISRLFSELQIFQGKFTKYGNVYHWVLFPEWEQQVASHAGPKTKTIKGGESIYA</sequence>
<organism evidence="2 3">
    <name type="scientific">Candidatus Enterococcus moelleringii</name>
    <dbReference type="NCBI Taxonomy" id="2815325"/>
    <lineage>
        <taxon>Bacteria</taxon>
        <taxon>Bacillati</taxon>
        <taxon>Bacillota</taxon>
        <taxon>Bacilli</taxon>
        <taxon>Lactobacillales</taxon>
        <taxon>Enterococcaceae</taxon>
        <taxon>Enterococcus</taxon>
    </lineage>
</organism>
<proteinExistence type="predicted"/>
<dbReference type="InterPro" id="IPR042267">
    <property type="entry name" value="VTC_sf"/>
</dbReference>
<reference evidence="2 3" key="1">
    <citation type="submission" date="2021-03" db="EMBL/GenBank/DDBJ databases">
        <title>Enterococcal diversity collection.</title>
        <authorList>
            <person name="Gilmore M.S."/>
            <person name="Schwartzman J."/>
            <person name="Van Tyne D."/>
            <person name="Martin M."/>
            <person name="Earl A.M."/>
            <person name="Manson A.L."/>
            <person name="Straub T."/>
            <person name="Salamzade R."/>
            <person name="Saavedra J."/>
            <person name="Lebreton F."/>
            <person name="Prichula J."/>
            <person name="Schaufler K."/>
            <person name="Gaca A."/>
            <person name="Sgardioli B."/>
            <person name="Wagenaar J."/>
            <person name="Strong T."/>
        </authorList>
    </citation>
    <scope>NUCLEOTIDE SEQUENCE [LARGE SCALE GENOMIC DNA]</scope>
    <source>
        <strain evidence="2 3">669A</strain>
    </source>
</reference>
<comment type="caution">
    <text evidence="2">The sequence shown here is derived from an EMBL/GenBank/DDBJ whole genome shotgun (WGS) entry which is preliminary data.</text>
</comment>
<accession>A0ABS3L524</accession>
<dbReference type="Gene3D" id="3.20.100.30">
    <property type="entry name" value="VTC, catalytic tunnel domain"/>
    <property type="match status" value="1"/>
</dbReference>